<evidence type="ECO:0000256" key="10">
    <source>
        <dbReference type="SAM" id="MobiDB-lite"/>
    </source>
</evidence>
<dbReference type="InterPro" id="IPR012319">
    <property type="entry name" value="FPG_cat"/>
</dbReference>
<dbReference type="SMART" id="SM00898">
    <property type="entry name" value="Fapy_DNA_glyco"/>
    <property type="match status" value="1"/>
</dbReference>
<dbReference type="GO" id="GO:0006284">
    <property type="term" value="P:base-excision repair"/>
    <property type="evidence" value="ECO:0007669"/>
    <property type="project" value="InterPro"/>
</dbReference>
<protein>
    <recommendedName>
        <fullName evidence="11">Formamidopyrimidine-DNA glycosylase catalytic domain-containing protein</fullName>
    </recommendedName>
</protein>
<comment type="catalytic activity">
    <reaction evidence="1">
        <text>Hydrolysis of DNA containing ring-opened 7-methylguanine residues, releasing 2,6-diamino-4-hydroxy-5-(N-methyl)formamidopyrimidine.</text>
        <dbReference type="EC" id="3.2.2.23"/>
    </reaction>
</comment>
<evidence type="ECO:0000256" key="4">
    <source>
        <dbReference type="ARBA" id="ARBA00022801"/>
    </source>
</evidence>
<dbReference type="GeneID" id="85491422"/>
<dbReference type="AlphaFoldDB" id="A0AA48HXZ1"/>
<keyword evidence="8" id="KW-0511">Multifunctional enzyme</keyword>
<dbReference type="GO" id="GO:0003684">
    <property type="term" value="F:damaged DNA binding"/>
    <property type="evidence" value="ECO:0007669"/>
    <property type="project" value="InterPro"/>
</dbReference>
<dbReference type="PROSITE" id="PS51068">
    <property type="entry name" value="FPG_CAT"/>
    <property type="match status" value="1"/>
</dbReference>
<keyword evidence="3" id="KW-0227">DNA damage</keyword>
<feature type="compositionally biased region" description="Basic and acidic residues" evidence="10">
    <location>
        <begin position="262"/>
        <end position="289"/>
    </location>
</feature>
<dbReference type="CDD" id="cd08972">
    <property type="entry name" value="PF_Nei_N"/>
    <property type="match status" value="1"/>
</dbReference>
<dbReference type="InterPro" id="IPR010979">
    <property type="entry name" value="Ribosomal_uS13-like_H2TH"/>
</dbReference>
<dbReference type="PANTHER" id="PTHR22993:SF9">
    <property type="entry name" value="FORMAMIDOPYRIMIDINE-DNA GLYCOSYLASE"/>
    <property type="match status" value="1"/>
</dbReference>
<dbReference type="Proteomes" id="UP001233271">
    <property type="component" value="Chromosome 1"/>
</dbReference>
<proteinExistence type="inferred from homology"/>
<keyword evidence="13" id="KW-1185">Reference proteome</keyword>
<accession>A0AA48HXZ1</accession>
<dbReference type="SMART" id="SM01232">
    <property type="entry name" value="H2TH"/>
    <property type="match status" value="1"/>
</dbReference>
<dbReference type="Pfam" id="PF06831">
    <property type="entry name" value="H2TH"/>
    <property type="match status" value="1"/>
</dbReference>
<evidence type="ECO:0000256" key="8">
    <source>
        <dbReference type="ARBA" id="ARBA00023268"/>
    </source>
</evidence>
<dbReference type="GO" id="GO:0008534">
    <property type="term" value="F:oxidized purine nucleobase lesion DNA N-glycosylase activity"/>
    <property type="evidence" value="ECO:0007669"/>
    <property type="project" value="UniProtKB-EC"/>
</dbReference>
<gene>
    <name evidence="12" type="ORF">CcaverHIS019_0102690</name>
</gene>
<keyword evidence="7" id="KW-0456">Lyase</keyword>
<dbReference type="InterPro" id="IPR015886">
    <property type="entry name" value="H2TH_FPG"/>
</dbReference>
<evidence type="ECO:0000256" key="2">
    <source>
        <dbReference type="ARBA" id="ARBA00009409"/>
    </source>
</evidence>
<dbReference type="Gene3D" id="3.20.190.10">
    <property type="entry name" value="MutM-like, N-terminal"/>
    <property type="match status" value="1"/>
</dbReference>
<comment type="similarity">
    <text evidence="2">Belongs to the FPG family.</text>
</comment>
<dbReference type="GO" id="GO:0016829">
    <property type="term" value="F:lyase activity"/>
    <property type="evidence" value="ECO:0007669"/>
    <property type="project" value="UniProtKB-KW"/>
</dbReference>
<feature type="compositionally biased region" description="Basic and acidic residues" evidence="10">
    <location>
        <begin position="367"/>
        <end position="395"/>
    </location>
</feature>
<keyword evidence="4" id="KW-0378">Hydrolase</keyword>
<feature type="region of interest" description="Disordered" evidence="10">
    <location>
        <begin position="261"/>
        <end position="293"/>
    </location>
</feature>
<feature type="domain" description="Formamidopyrimidine-DNA glycosylase catalytic" evidence="11">
    <location>
        <begin position="2"/>
        <end position="134"/>
    </location>
</feature>
<dbReference type="GO" id="GO:0003906">
    <property type="term" value="F:DNA-(apurinic or apyrimidinic site) endonuclease activity"/>
    <property type="evidence" value="ECO:0007669"/>
    <property type="project" value="InterPro"/>
</dbReference>
<dbReference type="SUPFAM" id="SSF81624">
    <property type="entry name" value="N-terminal domain of MutM-like DNA repair proteins"/>
    <property type="match status" value="1"/>
</dbReference>
<feature type="region of interest" description="Disordered" evidence="10">
    <location>
        <begin position="315"/>
        <end position="401"/>
    </location>
</feature>
<dbReference type="EMBL" id="AP028212">
    <property type="protein sequence ID" value="BEI87551.1"/>
    <property type="molecule type" value="Genomic_DNA"/>
</dbReference>
<dbReference type="RefSeq" id="XP_060452817.1">
    <property type="nucleotide sequence ID" value="XM_060598444.1"/>
</dbReference>
<evidence type="ECO:0000256" key="1">
    <source>
        <dbReference type="ARBA" id="ARBA00001668"/>
    </source>
</evidence>
<organism evidence="12 13">
    <name type="scientific">Cutaneotrichosporon cavernicola</name>
    <dbReference type="NCBI Taxonomy" id="279322"/>
    <lineage>
        <taxon>Eukaryota</taxon>
        <taxon>Fungi</taxon>
        <taxon>Dikarya</taxon>
        <taxon>Basidiomycota</taxon>
        <taxon>Agaricomycotina</taxon>
        <taxon>Tremellomycetes</taxon>
        <taxon>Trichosporonales</taxon>
        <taxon>Trichosporonaceae</taxon>
        <taxon>Cutaneotrichosporon</taxon>
    </lineage>
</organism>
<dbReference type="Pfam" id="PF01149">
    <property type="entry name" value="Fapy_DNA_glyco"/>
    <property type="match status" value="1"/>
</dbReference>
<keyword evidence="6" id="KW-0234">DNA repair</keyword>
<dbReference type="KEGG" id="ccac:CcaHIS019_0102690"/>
<sequence length="401" mass="45641">MPELPEVEEARKMIADAVTGYTITEVDTVEDNLVYDGVTPHQFSKELVGRMVTGCERKGKLFWMTLDGKGRFPVMHFGMTGMIQFRGHRPMSYRRKYDLGDTWPPKFHRCVMKFKSPKGDDVQELTFIDPRRLGRLRLVPDPVPSHPPVSELGYDPVQNQPTLEEFKKLLKPKHGVVKSVLMDQSFCAGVGNWIVDEVLYQARVHPQCRVPELNDVQVADIHRLLREICVKALDVDGDWKRFPTNWLFFYRWDRGKKKTYKKKETHDHSHSPSPEGHDHTADDGPKIPEHLILPNGKPATVAWVTVGGRSSAYVPAVQKMPSHGSKKRKDEDDGCDFTDASYEEKPNHKKAKAAQGKQAKALTSASEGKEDVKPTKNTNEEDAKPHYNLRAERAARRASRK</sequence>
<name>A0AA48HXZ1_9TREE</name>
<dbReference type="GO" id="GO:0008270">
    <property type="term" value="F:zinc ion binding"/>
    <property type="evidence" value="ECO:0007669"/>
    <property type="project" value="InterPro"/>
</dbReference>
<evidence type="ECO:0000256" key="3">
    <source>
        <dbReference type="ARBA" id="ARBA00022763"/>
    </source>
</evidence>
<evidence type="ECO:0000313" key="13">
    <source>
        <dbReference type="Proteomes" id="UP001233271"/>
    </source>
</evidence>
<evidence type="ECO:0000313" key="12">
    <source>
        <dbReference type="EMBL" id="BEI87551.1"/>
    </source>
</evidence>
<evidence type="ECO:0000259" key="11">
    <source>
        <dbReference type="PROSITE" id="PS51068"/>
    </source>
</evidence>
<dbReference type="PANTHER" id="PTHR22993">
    <property type="entry name" value="FORMAMIDOPYRIMIDINE-DNA GLYCOSYLASE"/>
    <property type="match status" value="1"/>
</dbReference>
<dbReference type="InterPro" id="IPR035937">
    <property type="entry name" value="FPG_N"/>
</dbReference>
<reference evidence="12" key="1">
    <citation type="journal article" date="2023" name="BMC Genomics">
        <title>Chromosome-level genome assemblies of Cutaneotrichosporon spp. (Trichosporonales, Basidiomycota) reveal imbalanced evolution between nucleotide sequences and chromosome synteny.</title>
        <authorList>
            <person name="Kobayashi Y."/>
            <person name="Kayamori A."/>
            <person name="Aoki K."/>
            <person name="Shiwa Y."/>
            <person name="Matsutani M."/>
            <person name="Fujita N."/>
            <person name="Sugita T."/>
            <person name="Iwasaki W."/>
            <person name="Tanaka N."/>
            <person name="Takashima M."/>
        </authorList>
    </citation>
    <scope>NUCLEOTIDE SEQUENCE</scope>
    <source>
        <strain evidence="12">HIS019</strain>
    </source>
</reference>
<evidence type="ECO:0000256" key="5">
    <source>
        <dbReference type="ARBA" id="ARBA00023125"/>
    </source>
</evidence>
<evidence type="ECO:0000256" key="9">
    <source>
        <dbReference type="ARBA" id="ARBA00023295"/>
    </source>
</evidence>
<dbReference type="SUPFAM" id="SSF46946">
    <property type="entry name" value="S13-like H2TH domain"/>
    <property type="match status" value="1"/>
</dbReference>
<keyword evidence="9" id="KW-0326">Glycosidase</keyword>
<keyword evidence="5" id="KW-0238">DNA-binding</keyword>
<dbReference type="Gene3D" id="1.10.8.50">
    <property type="match status" value="1"/>
</dbReference>
<evidence type="ECO:0000256" key="7">
    <source>
        <dbReference type="ARBA" id="ARBA00023239"/>
    </source>
</evidence>
<dbReference type="GO" id="GO:0005634">
    <property type="term" value="C:nucleus"/>
    <property type="evidence" value="ECO:0007669"/>
    <property type="project" value="TreeGrafter"/>
</dbReference>
<evidence type="ECO:0000256" key="6">
    <source>
        <dbReference type="ARBA" id="ARBA00023204"/>
    </source>
</evidence>